<accession>A0A2P2C6T1</accession>
<gene>
    <name evidence="2" type="ORF">NOCA2430037</name>
</gene>
<feature type="compositionally biased region" description="Basic residues" evidence="1">
    <location>
        <begin position="142"/>
        <end position="151"/>
    </location>
</feature>
<organism evidence="2">
    <name type="scientific">metagenome</name>
    <dbReference type="NCBI Taxonomy" id="256318"/>
    <lineage>
        <taxon>unclassified sequences</taxon>
        <taxon>metagenomes</taxon>
    </lineage>
</organism>
<reference evidence="2" key="1">
    <citation type="submission" date="2015-08" db="EMBL/GenBank/DDBJ databases">
        <authorList>
            <person name="Babu N.S."/>
            <person name="Beckwith C.J."/>
            <person name="Beseler K.G."/>
            <person name="Brison A."/>
            <person name="Carone J.V."/>
            <person name="Caskin T.P."/>
            <person name="Diamond M."/>
            <person name="Durham M.E."/>
            <person name="Foxe J.M."/>
            <person name="Go M."/>
            <person name="Henderson B.A."/>
            <person name="Jones I.B."/>
            <person name="McGettigan J.A."/>
            <person name="Micheletti S.J."/>
            <person name="Nasrallah M.E."/>
            <person name="Ortiz D."/>
            <person name="Piller C.R."/>
            <person name="Privatt S.R."/>
            <person name="Schneider S.L."/>
            <person name="Sharp S."/>
            <person name="Smith T.C."/>
            <person name="Stanton J.D."/>
            <person name="Ullery H.E."/>
            <person name="Wilson R.J."/>
            <person name="Serrano M.G."/>
            <person name="Buck G."/>
            <person name="Lee V."/>
            <person name="Wang Y."/>
            <person name="Carvalho R."/>
            <person name="Voegtly L."/>
            <person name="Shi R."/>
            <person name="Duckworth R."/>
            <person name="Johnson A."/>
            <person name="Loviza R."/>
            <person name="Walstead R."/>
            <person name="Shah Z."/>
            <person name="Kiflezghi M."/>
            <person name="Wade K."/>
            <person name="Ball S.L."/>
            <person name="Bradley K.W."/>
            <person name="Asai D.J."/>
            <person name="Bowman C.A."/>
            <person name="Russell D.A."/>
            <person name="Pope W.H."/>
            <person name="Jacobs-Sera D."/>
            <person name="Hendrix R.W."/>
            <person name="Hatfull G.F."/>
        </authorList>
    </citation>
    <scope>NUCLEOTIDE SEQUENCE</scope>
</reference>
<sequence>MSLVEMAAILLAGVGAGTINAVVGSGTLITFPTLLAFGYPPVIANVSNTVGLVPGGLSGRLQHRRLGARGAVGGDRLSARARRPTPTRAEAGPRLPARRRRRGRPAAGAPRGRVLGDRPGAGRPGLRAGRPPADHLRLGRQAPRRQRARRRRLVGLAGGAADRCLRRLLRCRPGGAADGRDGHRHR</sequence>
<protein>
    <submittedName>
        <fullName evidence="2">Uncharacterized protein</fullName>
    </submittedName>
</protein>
<evidence type="ECO:0000256" key="1">
    <source>
        <dbReference type="SAM" id="MobiDB-lite"/>
    </source>
</evidence>
<evidence type="ECO:0000313" key="2">
    <source>
        <dbReference type="EMBL" id="CUR57691.1"/>
    </source>
</evidence>
<proteinExistence type="predicted"/>
<name>A0A2P2C6T1_9ZZZZ</name>
<feature type="compositionally biased region" description="Low complexity" evidence="1">
    <location>
        <begin position="86"/>
        <end position="95"/>
    </location>
</feature>
<dbReference type="EMBL" id="CZKA01000038">
    <property type="protein sequence ID" value="CUR57691.1"/>
    <property type="molecule type" value="Genomic_DNA"/>
</dbReference>
<dbReference type="AlphaFoldDB" id="A0A2P2C6T1"/>
<feature type="region of interest" description="Disordered" evidence="1">
    <location>
        <begin position="67"/>
        <end position="151"/>
    </location>
</feature>